<protein>
    <submittedName>
        <fullName evidence="1">Uncharacterized protein</fullName>
    </submittedName>
</protein>
<dbReference type="Proteomes" id="UP001178461">
    <property type="component" value="Chromosome 16"/>
</dbReference>
<keyword evidence="2" id="KW-1185">Reference proteome</keyword>
<organism evidence="1 2">
    <name type="scientific">Podarcis lilfordi</name>
    <name type="common">Lilford's wall lizard</name>
    <dbReference type="NCBI Taxonomy" id="74358"/>
    <lineage>
        <taxon>Eukaryota</taxon>
        <taxon>Metazoa</taxon>
        <taxon>Chordata</taxon>
        <taxon>Craniata</taxon>
        <taxon>Vertebrata</taxon>
        <taxon>Euteleostomi</taxon>
        <taxon>Lepidosauria</taxon>
        <taxon>Squamata</taxon>
        <taxon>Bifurcata</taxon>
        <taxon>Unidentata</taxon>
        <taxon>Episquamata</taxon>
        <taxon>Laterata</taxon>
        <taxon>Lacertibaenia</taxon>
        <taxon>Lacertidae</taxon>
        <taxon>Podarcis</taxon>
    </lineage>
</organism>
<dbReference type="EMBL" id="OX395143">
    <property type="protein sequence ID" value="CAI5798227.1"/>
    <property type="molecule type" value="Genomic_DNA"/>
</dbReference>
<evidence type="ECO:0000313" key="1">
    <source>
        <dbReference type="EMBL" id="CAI5798227.1"/>
    </source>
</evidence>
<reference evidence="1" key="1">
    <citation type="submission" date="2022-12" db="EMBL/GenBank/DDBJ databases">
        <authorList>
            <person name="Alioto T."/>
            <person name="Alioto T."/>
            <person name="Gomez Garrido J."/>
        </authorList>
    </citation>
    <scope>NUCLEOTIDE SEQUENCE</scope>
</reference>
<sequence>MHPNSAQGEADVQRIINFFLKQHNSDPQLTLGVIPRGPFTRTVTLENRKLKTEAGFPHCRNLALFPFVSQEPSHGQ</sequence>
<dbReference type="AlphaFoldDB" id="A0AA35LL52"/>
<proteinExistence type="predicted"/>
<evidence type="ECO:0000313" key="2">
    <source>
        <dbReference type="Proteomes" id="UP001178461"/>
    </source>
</evidence>
<accession>A0AA35LL52</accession>
<gene>
    <name evidence="1" type="ORF">PODLI_1B014285</name>
</gene>
<name>A0AA35LL52_9SAUR</name>